<name>A0A161HYU0_9ASCO</name>
<dbReference type="KEGG" id="slb:AWJ20_1599"/>
<dbReference type="OrthoDB" id="58529at2759"/>
<dbReference type="RefSeq" id="XP_018735790.1">
    <property type="nucleotide sequence ID" value="XM_018878491.1"/>
</dbReference>
<evidence type="ECO:0000313" key="4">
    <source>
        <dbReference type="Proteomes" id="UP000189580"/>
    </source>
</evidence>
<dbReference type="PANTHER" id="PTHR31131">
    <property type="entry name" value="CHROMOSOME 1, WHOLE GENOME SHOTGUN SEQUENCE"/>
    <property type="match status" value="1"/>
</dbReference>
<accession>A0A161HYU0</accession>
<feature type="domain" description="CASTOR ACT" evidence="2">
    <location>
        <begin position="156"/>
        <end position="216"/>
    </location>
</feature>
<evidence type="ECO:0000259" key="2">
    <source>
        <dbReference type="Pfam" id="PF13840"/>
    </source>
</evidence>
<dbReference type="InterPro" id="IPR045865">
    <property type="entry name" value="ACT-like_dom_sf"/>
</dbReference>
<dbReference type="AlphaFoldDB" id="A0A161HYU0"/>
<dbReference type="SUPFAM" id="SSF55021">
    <property type="entry name" value="ACT-like"/>
    <property type="match status" value="1"/>
</dbReference>
<evidence type="ECO:0000256" key="1">
    <source>
        <dbReference type="SAM" id="MobiDB-lite"/>
    </source>
</evidence>
<proteinExistence type="predicted"/>
<feature type="compositionally biased region" description="Polar residues" evidence="1">
    <location>
        <begin position="54"/>
        <end position="81"/>
    </location>
</feature>
<dbReference type="GO" id="GO:0046394">
    <property type="term" value="P:carboxylic acid biosynthetic process"/>
    <property type="evidence" value="ECO:0007669"/>
    <property type="project" value="UniProtKB-ARBA"/>
</dbReference>
<dbReference type="Proteomes" id="UP000189580">
    <property type="component" value="Chromosome a"/>
</dbReference>
<dbReference type="EMBL" id="CP014501">
    <property type="protein sequence ID" value="ANB13313.1"/>
    <property type="molecule type" value="Genomic_DNA"/>
</dbReference>
<reference evidence="3 4" key="1">
    <citation type="submission" date="2016-02" db="EMBL/GenBank/DDBJ databases">
        <title>Complete genome sequence and transcriptome regulation of the pentose utilising yeast Sugiyamaella lignohabitans.</title>
        <authorList>
            <person name="Bellasio M."/>
            <person name="Peymann A."/>
            <person name="Valli M."/>
            <person name="Sipitzky M."/>
            <person name="Graf A."/>
            <person name="Sauer M."/>
            <person name="Marx H."/>
            <person name="Mattanovich D."/>
        </authorList>
    </citation>
    <scope>NUCLEOTIDE SEQUENCE [LARGE SCALE GENOMIC DNA]</scope>
    <source>
        <strain evidence="3 4">CBS 10342</strain>
    </source>
</reference>
<dbReference type="GO" id="GO:0006520">
    <property type="term" value="P:amino acid metabolic process"/>
    <property type="evidence" value="ECO:0007669"/>
    <property type="project" value="UniProtKB-ARBA"/>
</dbReference>
<dbReference type="Pfam" id="PF13840">
    <property type="entry name" value="ACT_7"/>
    <property type="match status" value="1"/>
</dbReference>
<dbReference type="InterPro" id="IPR051719">
    <property type="entry name" value="CASTOR_mTORC1"/>
</dbReference>
<sequence>MNIQVELFDTSLSLISIPLACYPQFCQGILRLALGTWKAELRKQKERDDELRNGSGSWTGLQNDGFSTPPSPSVSESNAQKRLSLHHVEDNSNVSTPISSLPPSQDIEELCDLLEDFINISFTPIECSVICPTQLVKLLFGDTLSSVGKPLNVQVIKDEYVAIKVDCDGQDTGSSVLTISYPLSSAGIPIFFIATYFSDYVLVPVRERHRVIKTLESQNFIFSDISNSYISISDESSPALKAYGENTTVDSSSEDSKNSLKEKTLELFQTYNVAPLVDASTKLLLTGARAGVLAKGNRESNDVYLSIVRILLSPPNFFSLTIISGSEISFLVDSDTASLFPSHLLLGSPTDFVQPVSFDLRKLPEDSTGIVSGLASIFSDSAQETEMVHIRYLSTALTSVVLVSEDDFENAQKSLERANP</sequence>
<organism evidence="3 4">
    <name type="scientific">Sugiyamaella lignohabitans</name>
    <dbReference type="NCBI Taxonomy" id="796027"/>
    <lineage>
        <taxon>Eukaryota</taxon>
        <taxon>Fungi</taxon>
        <taxon>Dikarya</taxon>
        <taxon>Ascomycota</taxon>
        <taxon>Saccharomycotina</taxon>
        <taxon>Dipodascomycetes</taxon>
        <taxon>Dipodascales</taxon>
        <taxon>Trichomonascaceae</taxon>
        <taxon>Sugiyamaella</taxon>
    </lineage>
</organism>
<evidence type="ECO:0000313" key="3">
    <source>
        <dbReference type="EMBL" id="ANB13313.1"/>
    </source>
</evidence>
<keyword evidence="4" id="KW-1185">Reference proteome</keyword>
<protein>
    <recommendedName>
        <fullName evidence="2">CASTOR ACT domain-containing protein</fullName>
    </recommendedName>
</protein>
<dbReference type="Gene3D" id="3.30.2130.10">
    <property type="entry name" value="VC0802-like"/>
    <property type="match status" value="2"/>
</dbReference>
<dbReference type="PANTHER" id="PTHR31131:SF6">
    <property type="entry name" value="CASTOR ACT DOMAIN-CONTAINING PROTEIN"/>
    <property type="match status" value="1"/>
</dbReference>
<feature type="region of interest" description="Disordered" evidence="1">
    <location>
        <begin position="45"/>
        <end position="81"/>
    </location>
</feature>
<gene>
    <name evidence="3" type="ORF">AWJ20_1599</name>
</gene>
<dbReference type="GeneID" id="30033418"/>
<dbReference type="InterPro" id="IPR027795">
    <property type="entry name" value="CASTOR_ACT_dom"/>
</dbReference>